<dbReference type="AlphaFoldDB" id="A0A939KBZ8"/>
<reference evidence="1" key="1">
    <citation type="submission" date="2021-03" db="EMBL/GenBank/DDBJ databases">
        <title>Comamonas denitrificans.</title>
        <authorList>
            <person name="Finster K."/>
        </authorList>
    </citation>
    <scope>NUCLEOTIDE SEQUENCE</scope>
    <source>
        <strain evidence="1">MM2021_4</strain>
    </source>
</reference>
<comment type="caution">
    <text evidence="1">The sequence shown here is derived from an EMBL/GenBank/DDBJ whole genome shotgun (WGS) entry which is preliminary data.</text>
</comment>
<dbReference type="RefSeq" id="WP_207575508.1">
    <property type="nucleotide sequence ID" value="NZ_JAFNME010000019.1"/>
</dbReference>
<sequence>MIYEWDEAKRLANLKKHGIDFLDADLVMESEFVWIVDSSRNSEPRYQALAYVFDVLMVLSVAFVERDTQCRIISFRPAHAEERSAYYDWLENDYPDQ</sequence>
<dbReference type="Proteomes" id="UP000664731">
    <property type="component" value="Unassembled WGS sequence"/>
</dbReference>
<protein>
    <submittedName>
        <fullName evidence="1">BrnT family toxin</fullName>
    </submittedName>
</protein>
<dbReference type="InterPro" id="IPR038573">
    <property type="entry name" value="BrnT_sf"/>
</dbReference>
<evidence type="ECO:0000313" key="2">
    <source>
        <dbReference type="Proteomes" id="UP000664731"/>
    </source>
</evidence>
<keyword evidence="2" id="KW-1185">Reference proteome</keyword>
<accession>A0A939KBZ8</accession>
<dbReference type="Gene3D" id="3.10.450.530">
    <property type="entry name" value="Ribonuclease toxin, BrnT, of type II toxin-antitoxin system"/>
    <property type="match status" value="1"/>
</dbReference>
<dbReference type="EMBL" id="JAFNME010000019">
    <property type="protein sequence ID" value="MBO1250067.1"/>
    <property type="molecule type" value="Genomic_DNA"/>
</dbReference>
<proteinExistence type="predicted"/>
<gene>
    <name evidence="1" type="ORF">J1777_09570</name>
</gene>
<organism evidence="1 2">
    <name type="scientific">Comamonas denitrificans</name>
    <dbReference type="NCBI Taxonomy" id="117506"/>
    <lineage>
        <taxon>Bacteria</taxon>
        <taxon>Pseudomonadati</taxon>
        <taxon>Pseudomonadota</taxon>
        <taxon>Betaproteobacteria</taxon>
        <taxon>Burkholderiales</taxon>
        <taxon>Comamonadaceae</taxon>
        <taxon>Comamonas</taxon>
    </lineage>
</organism>
<dbReference type="InterPro" id="IPR007460">
    <property type="entry name" value="BrnT_toxin"/>
</dbReference>
<dbReference type="Pfam" id="PF04365">
    <property type="entry name" value="BrnT_toxin"/>
    <property type="match status" value="1"/>
</dbReference>
<name>A0A939KBZ8_9BURK</name>
<evidence type="ECO:0000313" key="1">
    <source>
        <dbReference type="EMBL" id="MBO1250067.1"/>
    </source>
</evidence>